<keyword evidence="4 11" id="KW-0227">DNA damage</keyword>
<dbReference type="PANTHER" id="PTHR42855:SF1">
    <property type="entry name" value="ABC TRANSPORTER DOMAIN-CONTAINING PROTEIN"/>
    <property type="match status" value="1"/>
</dbReference>
<comment type="subcellular location">
    <subcellularLocation>
        <location evidence="11">Cytoplasm</location>
    </subcellularLocation>
    <text evidence="11">Associates with ribosomes.</text>
</comment>
<dbReference type="PANTHER" id="PTHR42855">
    <property type="entry name" value="ABC TRANSPORTER ATP-BINDING SUBUNIT"/>
    <property type="match status" value="1"/>
</dbReference>
<name>A0A4R2PF93_RHOSA</name>
<evidence type="ECO:0000256" key="3">
    <source>
        <dbReference type="ARBA" id="ARBA00022741"/>
    </source>
</evidence>
<dbReference type="Pfam" id="PF00005">
    <property type="entry name" value="ABC_tran"/>
    <property type="match status" value="2"/>
</dbReference>
<dbReference type="Pfam" id="PF16326">
    <property type="entry name" value="ABC_tran_CTD"/>
    <property type="match status" value="1"/>
</dbReference>
<dbReference type="RefSeq" id="WP_132708635.1">
    <property type="nucleotide sequence ID" value="NZ_JACIGF010000006.1"/>
</dbReference>
<dbReference type="AlphaFoldDB" id="A0A4R2PF93"/>
<dbReference type="GO" id="GO:0003677">
    <property type="term" value="F:DNA binding"/>
    <property type="evidence" value="ECO:0007669"/>
    <property type="project" value="UniProtKB-UniRule"/>
</dbReference>
<evidence type="ECO:0000256" key="2">
    <source>
        <dbReference type="ARBA" id="ARBA00022737"/>
    </source>
</evidence>
<dbReference type="FunCoup" id="A0A4R2PF93">
    <property type="interactions" value="285"/>
</dbReference>
<dbReference type="SMART" id="SM00382">
    <property type="entry name" value="AAA"/>
    <property type="match status" value="2"/>
</dbReference>
<dbReference type="EC" id="3.6.1.-" evidence="11"/>
<reference evidence="14 15" key="1">
    <citation type="submission" date="2019-03" db="EMBL/GenBank/DDBJ databases">
        <title>Genomic Encyclopedia of Type Strains, Phase IV (KMG-IV): sequencing the most valuable type-strain genomes for metagenomic binning, comparative biology and taxonomic classification.</title>
        <authorList>
            <person name="Goeker M."/>
        </authorList>
    </citation>
    <scope>NUCLEOTIDE SEQUENCE [LARGE SCALE GENOMIC DNA]</scope>
    <source>
        <strain evidence="14 15">DSM 2132</strain>
    </source>
</reference>
<dbReference type="InterPro" id="IPR037118">
    <property type="entry name" value="Val-tRNA_synth_C_sf"/>
</dbReference>
<keyword evidence="5 11" id="KW-0378">Hydrolase</keyword>
<dbReference type="GO" id="GO:0005524">
    <property type="term" value="F:ATP binding"/>
    <property type="evidence" value="ECO:0007669"/>
    <property type="project" value="UniProtKB-UniRule"/>
</dbReference>
<dbReference type="OrthoDB" id="9762369at2"/>
<dbReference type="GO" id="GO:0043022">
    <property type="term" value="F:ribosome binding"/>
    <property type="evidence" value="ECO:0007669"/>
    <property type="project" value="UniProtKB-UniRule"/>
</dbReference>
<dbReference type="GO" id="GO:0006281">
    <property type="term" value="P:DNA repair"/>
    <property type="evidence" value="ECO:0007669"/>
    <property type="project" value="UniProtKB-KW"/>
</dbReference>
<feature type="region of interest" description="Disordered" evidence="12">
    <location>
        <begin position="512"/>
        <end position="541"/>
    </location>
</feature>
<proteinExistence type="inferred from homology"/>
<feature type="binding site" evidence="11">
    <location>
        <begin position="317"/>
        <end position="324"/>
    </location>
    <ligand>
        <name>ATP</name>
        <dbReference type="ChEBI" id="CHEBI:30616"/>
        <label>2</label>
    </ligand>
</feature>
<dbReference type="HAMAP" id="MF_00848">
    <property type="entry name" value="Uup"/>
    <property type="match status" value="1"/>
</dbReference>
<dbReference type="GO" id="GO:0005737">
    <property type="term" value="C:cytoplasm"/>
    <property type="evidence" value="ECO:0007669"/>
    <property type="project" value="UniProtKB-SubCell"/>
</dbReference>
<comment type="catalytic activity">
    <reaction evidence="9 11">
        <text>ATP + H2O = ADP + phosphate + H(+)</text>
        <dbReference type="Rhea" id="RHEA:13065"/>
        <dbReference type="ChEBI" id="CHEBI:15377"/>
        <dbReference type="ChEBI" id="CHEBI:15378"/>
        <dbReference type="ChEBI" id="CHEBI:30616"/>
        <dbReference type="ChEBI" id="CHEBI:43474"/>
        <dbReference type="ChEBI" id="CHEBI:456216"/>
    </reaction>
</comment>
<evidence type="ECO:0000256" key="7">
    <source>
        <dbReference type="ARBA" id="ARBA00023125"/>
    </source>
</evidence>
<feature type="binding site" evidence="11">
    <location>
        <begin position="38"/>
        <end position="45"/>
    </location>
    <ligand>
        <name>ATP</name>
        <dbReference type="ChEBI" id="CHEBI:30616"/>
        <label>1</label>
    </ligand>
</feature>
<evidence type="ECO:0000256" key="11">
    <source>
        <dbReference type="HAMAP-Rule" id="MF_00848"/>
    </source>
</evidence>
<evidence type="ECO:0000256" key="10">
    <source>
        <dbReference type="ARBA" id="ARBA00061478"/>
    </source>
</evidence>
<evidence type="ECO:0000256" key="12">
    <source>
        <dbReference type="SAM" id="MobiDB-lite"/>
    </source>
</evidence>
<organism evidence="14 15">
    <name type="scientific">Rhodothalassium salexigens DSM 2132</name>
    <dbReference type="NCBI Taxonomy" id="1188247"/>
    <lineage>
        <taxon>Bacteria</taxon>
        <taxon>Pseudomonadati</taxon>
        <taxon>Pseudomonadota</taxon>
        <taxon>Alphaproteobacteria</taxon>
        <taxon>Rhodothalassiales</taxon>
        <taxon>Rhodothalassiaceae</taxon>
        <taxon>Rhodothalassium</taxon>
    </lineage>
</organism>
<keyword evidence="11" id="KW-0175">Coiled coil</keyword>
<evidence type="ECO:0000256" key="4">
    <source>
        <dbReference type="ARBA" id="ARBA00022763"/>
    </source>
</evidence>
<dbReference type="InterPro" id="IPR051309">
    <property type="entry name" value="ABCF_ATPase"/>
</dbReference>
<dbReference type="InterPro" id="IPR027417">
    <property type="entry name" value="P-loop_NTPase"/>
</dbReference>
<dbReference type="PROSITE" id="PS00211">
    <property type="entry name" value="ABC_TRANSPORTER_1"/>
    <property type="match status" value="2"/>
</dbReference>
<evidence type="ECO:0000256" key="1">
    <source>
        <dbReference type="ARBA" id="ARBA00022490"/>
    </source>
</evidence>
<protein>
    <recommendedName>
        <fullName evidence="11">ATP-binding protein Uup</fullName>
        <ecNumber evidence="11">3.6.1.-</ecNumber>
    </recommendedName>
</protein>
<feature type="domain" description="ABC transporter" evidence="13">
    <location>
        <begin position="285"/>
        <end position="505"/>
    </location>
</feature>
<dbReference type="SUPFAM" id="SSF52540">
    <property type="entry name" value="P-loop containing nucleoside triphosphate hydrolases"/>
    <property type="match status" value="2"/>
</dbReference>
<keyword evidence="7 11" id="KW-0238">DNA-binding</keyword>
<dbReference type="Proteomes" id="UP000295399">
    <property type="component" value="Unassembled WGS sequence"/>
</dbReference>
<evidence type="ECO:0000256" key="6">
    <source>
        <dbReference type="ARBA" id="ARBA00022840"/>
    </source>
</evidence>
<evidence type="ECO:0000256" key="8">
    <source>
        <dbReference type="ARBA" id="ARBA00023204"/>
    </source>
</evidence>
<comment type="similarity">
    <text evidence="10 11">Belongs to the ABC transporter superfamily. ABCF family. Uup subfamily.</text>
</comment>
<feature type="coiled-coil region" evidence="11">
    <location>
        <begin position="585"/>
        <end position="612"/>
    </location>
</feature>
<dbReference type="InterPro" id="IPR032524">
    <property type="entry name" value="ABC_tran_C"/>
</dbReference>
<feature type="compositionally biased region" description="Low complexity" evidence="12">
    <location>
        <begin position="518"/>
        <end position="541"/>
    </location>
</feature>
<evidence type="ECO:0000256" key="9">
    <source>
        <dbReference type="ARBA" id="ARBA00049360"/>
    </source>
</evidence>
<evidence type="ECO:0000259" key="13">
    <source>
        <dbReference type="PROSITE" id="PS50893"/>
    </source>
</evidence>
<comment type="function">
    <text evidence="11">Probably plays a role in ribosome assembly or function. May be involved in resolution of branched DNA intermediates that result from template switching in postreplication gaps. Binds DNA and has ATPase activity.</text>
</comment>
<keyword evidence="1 11" id="KW-0963">Cytoplasm</keyword>
<dbReference type="InterPro" id="IPR003593">
    <property type="entry name" value="AAA+_ATPase"/>
</dbReference>
<sequence>MAAPLLSANGLTFHLGDKPLFDGLDLMVQPGDRLCLVGRNGAGKSTLLKMLAGLIEPDGGDIRRRSDARLVYLPQAPEPGDAASVLDYVAGGLSPAERDATHLAEEWLDTLGLAHDADPQTLSGGELRKASLARALVGRPDLLLLDEPTNHLDLSVIAWLEGQLARFAGAFVVISHDRAFLERVSRGTLWLDRGRIRRLDRGFGGFADWSQKVLEDEAEANDKLDKRIAEETRWSREGITARRKRNQGRLRRLQSLRADRANRPAPTGKAVAQTTEAAKSGKLVVEARNIAKRYGERTIVADFSTRIHRGDRVGIIGPNGAGKTTLVKMLTGALAPDAGTVRLGTNLEVLSIDQRRSTLDPEASVWDTVTGGRGDMVGEGAKAKHAVSYLKDFLFTAAQAKSPVKVLSGGEQNRLLLARELLKPCNLMVLDEPTNDLDMETLELLEELLSDFDGTIVLISHDRALLDHVVTSTIMVDGRGGVVEYAGGFSDAEAQGAVAGWLDGAGGAARRARKKPAAKQAAQAGPAAAGDGAKPAAGRAAKLSYQEQRTLDALPGEIEKLEGLIAKLEALLADPSLYERDPARFDKATRELARLQAKLADKEDQWLTLEARREGA</sequence>
<dbReference type="PROSITE" id="PS50893">
    <property type="entry name" value="ABC_TRANSPORTER_2"/>
    <property type="match status" value="2"/>
</dbReference>
<keyword evidence="8 11" id="KW-0234">DNA repair</keyword>
<dbReference type="EMBL" id="SLXO01000006">
    <property type="protein sequence ID" value="TCP33970.1"/>
    <property type="molecule type" value="Genomic_DNA"/>
</dbReference>
<accession>A0A4R2PF93</accession>
<dbReference type="InterPro" id="IPR003439">
    <property type="entry name" value="ABC_transporter-like_ATP-bd"/>
</dbReference>
<keyword evidence="3 11" id="KW-0547">Nucleotide-binding</keyword>
<dbReference type="CDD" id="cd03221">
    <property type="entry name" value="ABCF_EF-3"/>
    <property type="match status" value="2"/>
</dbReference>
<dbReference type="InterPro" id="IPR017871">
    <property type="entry name" value="ABC_transporter-like_CS"/>
</dbReference>
<evidence type="ECO:0000313" key="14">
    <source>
        <dbReference type="EMBL" id="TCP33970.1"/>
    </source>
</evidence>
<keyword evidence="15" id="KW-1185">Reference proteome</keyword>
<dbReference type="Gene3D" id="1.10.287.380">
    <property type="entry name" value="Valyl-tRNA synthetase, C-terminal domain"/>
    <property type="match status" value="1"/>
</dbReference>
<dbReference type="FunFam" id="3.40.50.300:FF:000309">
    <property type="entry name" value="ABC transporter ATP-binding protein"/>
    <property type="match status" value="1"/>
</dbReference>
<dbReference type="InParanoid" id="A0A4R2PF93"/>
<evidence type="ECO:0000313" key="15">
    <source>
        <dbReference type="Proteomes" id="UP000295399"/>
    </source>
</evidence>
<evidence type="ECO:0000256" key="5">
    <source>
        <dbReference type="ARBA" id="ARBA00022801"/>
    </source>
</evidence>
<feature type="domain" description="ABC transporter" evidence="13">
    <location>
        <begin position="6"/>
        <end position="218"/>
    </location>
</feature>
<comment type="caution">
    <text evidence="14">The sequence shown here is derived from an EMBL/GenBank/DDBJ whole genome shotgun (WGS) entry which is preliminary data.</text>
</comment>
<dbReference type="Gene3D" id="3.40.50.300">
    <property type="entry name" value="P-loop containing nucleotide triphosphate hydrolases"/>
    <property type="match status" value="2"/>
</dbReference>
<dbReference type="GO" id="GO:0016887">
    <property type="term" value="F:ATP hydrolysis activity"/>
    <property type="evidence" value="ECO:0007669"/>
    <property type="project" value="UniProtKB-UniRule"/>
</dbReference>
<gene>
    <name evidence="11" type="primary">uup</name>
    <name evidence="14" type="ORF">EV659_106128</name>
</gene>
<keyword evidence="2 11" id="KW-0677">Repeat</keyword>
<keyword evidence="6 11" id="KW-0067">ATP-binding</keyword>
<dbReference type="InterPro" id="IPR043686">
    <property type="entry name" value="Uup"/>
</dbReference>